<accession>A0A1J1I551</accession>
<dbReference type="EMBL" id="CVRI01000037">
    <property type="protein sequence ID" value="CRK93505.1"/>
    <property type="molecule type" value="Genomic_DNA"/>
</dbReference>
<dbReference type="Proteomes" id="UP000183832">
    <property type="component" value="Unassembled WGS sequence"/>
</dbReference>
<evidence type="ECO:0000313" key="1">
    <source>
        <dbReference type="EMBL" id="CRK93505.1"/>
    </source>
</evidence>
<organism evidence="1 2">
    <name type="scientific">Clunio marinus</name>
    <dbReference type="NCBI Taxonomy" id="568069"/>
    <lineage>
        <taxon>Eukaryota</taxon>
        <taxon>Metazoa</taxon>
        <taxon>Ecdysozoa</taxon>
        <taxon>Arthropoda</taxon>
        <taxon>Hexapoda</taxon>
        <taxon>Insecta</taxon>
        <taxon>Pterygota</taxon>
        <taxon>Neoptera</taxon>
        <taxon>Endopterygota</taxon>
        <taxon>Diptera</taxon>
        <taxon>Nematocera</taxon>
        <taxon>Chironomoidea</taxon>
        <taxon>Chironomidae</taxon>
        <taxon>Clunio</taxon>
    </lineage>
</organism>
<keyword evidence="2" id="KW-1185">Reference proteome</keyword>
<dbReference type="AlphaFoldDB" id="A0A1J1I551"/>
<evidence type="ECO:0000313" key="2">
    <source>
        <dbReference type="Proteomes" id="UP000183832"/>
    </source>
</evidence>
<name>A0A1J1I551_9DIPT</name>
<proteinExistence type="predicted"/>
<protein>
    <submittedName>
        <fullName evidence="1">CLUMA_CG007041, isoform A</fullName>
    </submittedName>
</protein>
<sequence>MILIYNTQSTGDQKKIDEIVATVNVVNQILYAVMGTIIGQIATETNFSPESLKDVMLLDWFDLADYPISCIAEALFTLYHFINSTYDTIEDAAVAAKASLEASP</sequence>
<gene>
    <name evidence="1" type="ORF">CLUMA_CG007041</name>
</gene>
<reference evidence="1 2" key="1">
    <citation type="submission" date="2015-04" db="EMBL/GenBank/DDBJ databases">
        <authorList>
            <person name="Syromyatnikov M.Y."/>
            <person name="Popov V.N."/>
        </authorList>
    </citation>
    <scope>NUCLEOTIDE SEQUENCE [LARGE SCALE GENOMIC DNA]</scope>
</reference>